<sequence>MGKIVIFLTFGAFKIIKICNHHKLDMKKIIVGVALTGVVLSCQKIQEGGNKGNLKLEHGVERWSDDQMSDEATAKVNEMQAAKAMSMVDTTKVAVQPQTQMKNDSTMVVKETPAAGTTENK</sequence>
<keyword evidence="3" id="KW-1185">Reference proteome</keyword>
<dbReference type="Proteomes" id="UP000270185">
    <property type="component" value="Chromosome"/>
</dbReference>
<evidence type="ECO:0000313" key="2">
    <source>
        <dbReference type="EMBL" id="AZI32345.1"/>
    </source>
</evidence>
<protein>
    <submittedName>
        <fullName evidence="2">Uncharacterized protein</fullName>
    </submittedName>
</protein>
<reference evidence="3" key="1">
    <citation type="submission" date="2018-11" db="EMBL/GenBank/DDBJ databases">
        <title>Proposal to divide the Flavobacteriaceae and reorganize its genera based on Amino Acid Identity values calculated from whole genome sequences.</title>
        <authorList>
            <person name="Nicholson A.C."/>
            <person name="Gulvik C.A."/>
            <person name="Whitney A.M."/>
            <person name="Humrighouse B.W."/>
            <person name="Bell M."/>
            <person name="Holmes B."/>
            <person name="Steigerwalt A.G."/>
            <person name="Villarma A."/>
            <person name="Sheth M."/>
            <person name="Batra D."/>
            <person name="Pryor J."/>
            <person name="Bernardet J.-F."/>
            <person name="Hugo C."/>
            <person name="Kampfer P."/>
            <person name="Newman J.D."/>
            <person name="McQuiston J.R."/>
        </authorList>
    </citation>
    <scope>NUCLEOTIDE SEQUENCE [LARGE SCALE GENOMIC DNA]</scope>
    <source>
        <strain evidence="3">G0081</strain>
    </source>
</reference>
<gene>
    <name evidence="2" type="ORF">EIB73_03730</name>
</gene>
<evidence type="ECO:0000313" key="3">
    <source>
        <dbReference type="Proteomes" id="UP000270185"/>
    </source>
</evidence>
<accession>A0A3G8XFR4</accession>
<proteinExistence type="predicted"/>
<evidence type="ECO:0000256" key="1">
    <source>
        <dbReference type="SAM" id="MobiDB-lite"/>
    </source>
</evidence>
<dbReference type="RefSeq" id="WP_125022757.1">
    <property type="nucleotide sequence ID" value="NZ_CP034159.1"/>
</dbReference>
<dbReference type="KEGG" id="ccas:EIB73_03730"/>
<dbReference type="EMBL" id="CP034159">
    <property type="protein sequence ID" value="AZI32345.1"/>
    <property type="molecule type" value="Genomic_DNA"/>
</dbReference>
<name>A0A3G8XFR4_9FLAO</name>
<organism evidence="2 3">
    <name type="scientific">Kaistella carnis</name>
    <dbReference type="NCBI Taxonomy" id="1241979"/>
    <lineage>
        <taxon>Bacteria</taxon>
        <taxon>Pseudomonadati</taxon>
        <taxon>Bacteroidota</taxon>
        <taxon>Flavobacteriia</taxon>
        <taxon>Flavobacteriales</taxon>
        <taxon>Weeksellaceae</taxon>
        <taxon>Chryseobacterium group</taxon>
        <taxon>Kaistella</taxon>
    </lineage>
</organism>
<dbReference type="AlphaFoldDB" id="A0A3G8XFR4"/>
<feature type="region of interest" description="Disordered" evidence="1">
    <location>
        <begin position="99"/>
        <end position="121"/>
    </location>
</feature>
<dbReference type="OrthoDB" id="1275199at2"/>